<accession>A0A427NPL1</accession>
<dbReference type="InterPro" id="IPR029058">
    <property type="entry name" value="AB_hydrolase_fold"/>
</dbReference>
<comment type="caution">
    <text evidence="1">The sequence shown here is derived from an EMBL/GenBank/DDBJ whole genome shotgun (WGS) entry which is preliminary data.</text>
</comment>
<dbReference type="SUPFAM" id="SSF53474">
    <property type="entry name" value="alpha/beta-Hydrolases"/>
    <property type="match status" value="1"/>
</dbReference>
<dbReference type="RefSeq" id="WP_041489664.1">
    <property type="nucleotide sequence ID" value="NZ_CADETP010000009.1"/>
</dbReference>
<dbReference type="Pfam" id="PF06821">
    <property type="entry name" value="Ser_hydrolase"/>
    <property type="match status" value="1"/>
</dbReference>
<dbReference type="Proteomes" id="UP000272140">
    <property type="component" value="Unassembled WGS sequence"/>
</dbReference>
<dbReference type="Gene3D" id="3.40.50.1820">
    <property type="entry name" value="alpha/beta hydrolase"/>
    <property type="match status" value="1"/>
</dbReference>
<dbReference type="GO" id="GO:0016787">
    <property type="term" value="F:hydrolase activity"/>
    <property type="evidence" value="ECO:0007669"/>
    <property type="project" value="InterPro"/>
</dbReference>
<gene>
    <name evidence="1" type="ORF">EGT41_27315</name>
</gene>
<dbReference type="EMBL" id="RKIO01000004">
    <property type="protein sequence ID" value="RSC04714.1"/>
    <property type="molecule type" value="Genomic_DNA"/>
</dbReference>
<dbReference type="InterPro" id="IPR010662">
    <property type="entry name" value="RBBP9/YdeN"/>
</dbReference>
<evidence type="ECO:0008006" key="3">
    <source>
        <dbReference type="Google" id="ProtNLM"/>
    </source>
</evidence>
<name>A0A427NPL1_9BURK</name>
<organism evidence="1 2">
    <name type="scientific">Burkholderia cenocepacia</name>
    <dbReference type="NCBI Taxonomy" id="95486"/>
    <lineage>
        <taxon>Bacteria</taxon>
        <taxon>Pseudomonadati</taxon>
        <taxon>Pseudomonadota</taxon>
        <taxon>Betaproteobacteria</taxon>
        <taxon>Burkholderiales</taxon>
        <taxon>Burkholderiaceae</taxon>
        <taxon>Burkholderia</taxon>
        <taxon>Burkholderia cepacia complex</taxon>
    </lineage>
</organism>
<evidence type="ECO:0000313" key="1">
    <source>
        <dbReference type="EMBL" id="RSC04714.1"/>
    </source>
</evidence>
<evidence type="ECO:0000313" key="2">
    <source>
        <dbReference type="Proteomes" id="UP000272140"/>
    </source>
</evidence>
<proteinExistence type="predicted"/>
<dbReference type="AlphaFoldDB" id="A0A427NPL1"/>
<protein>
    <recommendedName>
        <fullName evidence="3">Serine hydrolase family protein</fullName>
    </recommendedName>
</protein>
<sequence>MDQAIVIVPGIGNSGPDHWQSHWETAFPGAARIAPASWEAPDLADWTAALDTAVANAGAPPLVICHSLGCLLFAHWRAGSARAVRGAFLVAVPDPAGPRFPVAAAAFANLPGGRFGRVPVLAIASADDPYDPAGRALEWATEHGATPLLLGARGHLNAASGLGGWPEGRALLAAFAAGLGR</sequence>
<reference evidence="2" key="1">
    <citation type="submission" date="2018-11" db="EMBL/GenBank/DDBJ databases">
        <title>FDA dAtabase for Regulatory Grade micrObial Sequences (FDA-ARGOS): Supporting development and validation of Infectious Disease Dx tests.</title>
        <authorList>
            <person name="Goldberg B."/>
            <person name="Campos J."/>
            <person name="Tallon L."/>
            <person name="Sadzewicz L."/>
            <person name="Zhao X."/>
            <person name="Vavikolanu K."/>
            <person name="Mehta A."/>
            <person name="Aluvathingal J."/>
            <person name="Nadendla S."/>
            <person name="Geyer C."/>
            <person name="Nandy P."/>
            <person name="Yan Y."/>
            <person name="Sichtig H."/>
        </authorList>
    </citation>
    <scope>NUCLEOTIDE SEQUENCE [LARGE SCALE GENOMIC DNA]</scope>
    <source>
        <strain evidence="2">FDAARGOS_544</strain>
    </source>
</reference>